<dbReference type="AlphaFoldDB" id="A0A8X6NE70"/>
<reference evidence="1" key="1">
    <citation type="submission" date="2020-08" db="EMBL/GenBank/DDBJ databases">
        <title>Multicomponent nature underlies the extraordinary mechanical properties of spider dragline silk.</title>
        <authorList>
            <person name="Kono N."/>
            <person name="Nakamura H."/>
            <person name="Mori M."/>
            <person name="Yoshida Y."/>
            <person name="Ohtoshi R."/>
            <person name="Malay A.D."/>
            <person name="Moran D.A.P."/>
            <person name="Tomita M."/>
            <person name="Numata K."/>
            <person name="Arakawa K."/>
        </authorList>
    </citation>
    <scope>NUCLEOTIDE SEQUENCE</scope>
</reference>
<accession>A0A8X6NE70</accession>
<dbReference type="Pfam" id="PF05380">
    <property type="entry name" value="Peptidase_A17"/>
    <property type="match status" value="1"/>
</dbReference>
<name>A0A8X6NE70_NEPPI</name>
<dbReference type="InterPro" id="IPR008042">
    <property type="entry name" value="Retrotrans_Pao"/>
</dbReference>
<dbReference type="EMBL" id="BMAW01103738">
    <property type="protein sequence ID" value="GFT10567.1"/>
    <property type="molecule type" value="Genomic_DNA"/>
</dbReference>
<dbReference type="PANTHER" id="PTHR22955">
    <property type="entry name" value="RETROTRANSPOSON"/>
    <property type="match status" value="1"/>
</dbReference>
<dbReference type="Proteomes" id="UP000887013">
    <property type="component" value="Unassembled WGS sequence"/>
</dbReference>
<gene>
    <name evidence="1" type="primary">AVEN_78504_1</name>
    <name evidence="1" type="ORF">NPIL_524711</name>
</gene>
<dbReference type="OrthoDB" id="6421542at2759"/>
<evidence type="ECO:0000313" key="1">
    <source>
        <dbReference type="EMBL" id="GFT10567.1"/>
    </source>
</evidence>
<evidence type="ECO:0000313" key="2">
    <source>
        <dbReference type="Proteomes" id="UP000887013"/>
    </source>
</evidence>
<keyword evidence="2" id="KW-1185">Reference proteome</keyword>
<organism evidence="1 2">
    <name type="scientific">Nephila pilipes</name>
    <name type="common">Giant wood spider</name>
    <name type="synonym">Nephila maculata</name>
    <dbReference type="NCBI Taxonomy" id="299642"/>
    <lineage>
        <taxon>Eukaryota</taxon>
        <taxon>Metazoa</taxon>
        <taxon>Ecdysozoa</taxon>
        <taxon>Arthropoda</taxon>
        <taxon>Chelicerata</taxon>
        <taxon>Arachnida</taxon>
        <taxon>Araneae</taxon>
        <taxon>Araneomorphae</taxon>
        <taxon>Entelegynae</taxon>
        <taxon>Araneoidea</taxon>
        <taxon>Nephilidae</taxon>
        <taxon>Nephila</taxon>
    </lineage>
</organism>
<protein>
    <submittedName>
        <fullName evidence="1">Integrase catalytic domain-containing protein</fullName>
    </submittedName>
</protein>
<dbReference type="PANTHER" id="PTHR22955:SF65">
    <property type="entry name" value="INTEGRASE CATALYTIC DOMAIN-CONTAINING PROTEIN"/>
    <property type="match status" value="1"/>
</dbReference>
<comment type="caution">
    <text evidence="1">The sequence shown here is derived from an EMBL/GenBank/DDBJ whole genome shotgun (WGS) entry which is preliminary data.</text>
</comment>
<sequence>MEGIRYSYRRSQVLDLAWDPDAINLSFDIQELSKFVKKRCASKIFILGVVGHIFNPVGLLDPFVTKEKYFLQELGSHNLDWNERLPSSLDHKWHLRYSEVEHLGNIRINRYCE</sequence>
<proteinExistence type="predicted"/>